<dbReference type="InterPro" id="IPR048324">
    <property type="entry name" value="ZSWIM1-3_RNaseH-like"/>
</dbReference>
<comment type="caution">
    <text evidence="3">The sequence shown here is derived from an EMBL/GenBank/DDBJ whole genome shotgun (WGS) entry which is preliminary data.</text>
</comment>
<reference evidence="3 4" key="1">
    <citation type="submission" date="2018-09" db="EMBL/GenBank/DDBJ databases">
        <title>Genomic investigation of the strawberry pathogen Phytophthora fragariae indicates pathogenicity is determined by transcriptional variation in three key races.</title>
        <authorList>
            <person name="Adams T.M."/>
            <person name="Armitage A.D."/>
            <person name="Sobczyk M.K."/>
            <person name="Bates H.J."/>
            <person name="Dunwell J.M."/>
            <person name="Nellist C.F."/>
            <person name="Harrison R.J."/>
        </authorList>
    </citation>
    <scope>NUCLEOTIDE SEQUENCE [LARGE SCALE GENOMIC DNA]</scope>
    <source>
        <strain evidence="3 4">SCRP245</strain>
    </source>
</reference>
<feature type="compositionally biased region" description="Acidic residues" evidence="1">
    <location>
        <begin position="161"/>
        <end position="183"/>
    </location>
</feature>
<dbReference type="PANTHER" id="PTHR31569">
    <property type="entry name" value="SWIM-TYPE DOMAIN-CONTAINING PROTEIN"/>
    <property type="match status" value="1"/>
</dbReference>
<dbReference type="EMBL" id="QXFW01002199">
    <property type="protein sequence ID" value="KAE8980967.1"/>
    <property type="molecule type" value="Genomic_DNA"/>
</dbReference>
<feature type="region of interest" description="Disordered" evidence="1">
    <location>
        <begin position="89"/>
        <end position="189"/>
    </location>
</feature>
<gene>
    <name evidence="3" type="ORF">PF011_g22220</name>
</gene>
<evidence type="ECO:0000313" key="3">
    <source>
        <dbReference type="EMBL" id="KAE8980967.1"/>
    </source>
</evidence>
<accession>A0A6A3IG40</accession>
<organism evidence="3 4">
    <name type="scientific">Phytophthora fragariae</name>
    <dbReference type="NCBI Taxonomy" id="53985"/>
    <lineage>
        <taxon>Eukaryota</taxon>
        <taxon>Sar</taxon>
        <taxon>Stramenopiles</taxon>
        <taxon>Oomycota</taxon>
        <taxon>Peronosporomycetes</taxon>
        <taxon>Peronosporales</taxon>
        <taxon>Peronosporaceae</taxon>
        <taxon>Phytophthora</taxon>
    </lineage>
</organism>
<dbReference type="SUPFAM" id="SSF54001">
    <property type="entry name" value="Cysteine proteinases"/>
    <property type="match status" value="1"/>
</dbReference>
<evidence type="ECO:0000256" key="1">
    <source>
        <dbReference type="SAM" id="MobiDB-lite"/>
    </source>
</evidence>
<dbReference type="AlphaFoldDB" id="A0A6A3IG40"/>
<feature type="compositionally biased region" description="Basic and acidic residues" evidence="1">
    <location>
        <begin position="143"/>
        <end position="158"/>
    </location>
</feature>
<name>A0A6A3IG40_9STRA</name>
<protein>
    <recommendedName>
        <fullName evidence="2">ZSWIM1/3 RNaseH-like domain-containing protein</fullName>
    </recommendedName>
</protein>
<proteinExistence type="predicted"/>
<dbReference type="PANTHER" id="PTHR31569:SF4">
    <property type="entry name" value="SWIM-TYPE DOMAIN-CONTAINING PROTEIN"/>
    <property type="match status" value="1"/>
</dbReference>
<dbReference type="Pfam" id="PF21056">
    <property type="entry name" value="ZSWIM1-3_RNaseH-like"/>
    <property type="match status" value="1"/>
</dbReference>
<dbReference type="InterPro" id="IPR038765">
    <property type="entry name" value="Papain-like_cys_pep_sf"/>
</dbReference>
<dbReference type="Proteomes" id="UP000460718">
    <property type="component" value="Unassembled WGS sequence"/>
</dbReference>
<feature type="domain" description="ZSWIM1/3 RNaseH-like" evidence="2">
    <location>
        <begin position="253"/>
        <end position="381"/>
    </location>
</feature>
<evidence type="ECO:0000313" key="4">
    <source>
        <dbReference type="Proteomes" id="UP000460718"/>
    </source>
</evidence>
<dbReference type="Gene3D" id="3.40.395.10">
    <property type="entry name" value="Adenoviral Proteinase, Chain A"/>
    <property type="match status" value="1"/>
</dbReference>
<evidence type="ECO:0000259" key="2">
    <source>
        <dbReference type="Pfam" id="PF21056"/>
    </source>
</evidence>
<dbReference type="InterPro" id="IPR052579">
    <property type="entry name" value="Zinc_finger_SWIM"/>
</dbReference>
<sequence length="647" mass="72901">MEESRKLVLELLDEYAFIRDRPLNDGECEQDRQRALPSARRRMTLSKHFRETMDRTKQERLDEYERKMEVHRRALDKSLGDVFAAARETSSAGRLADQRGGSSIEEGPNSAAKAKSTGTSVAKGKRSAVKKVKNGASSKRKRAPCDSRSADWDPERAYEGAFEDDAADRDDSDDEDYVPDAEDDRTVTEARGHVAGVGHARCLEKLQLLMILMSCRDAGKKTALRDVHNMLQAIRSERRGDTTDATRTEYVLREFVSREKGNSATIFVDSDTQQAHVVVFQSARMKRLFQAFPEVVLVDTTHGTNANQYKLFSFAVTDFFGRGQYVQHALVLAETKDNLRLAIECFQRCNPAWAKIRVFVTDKAFHEKDVLFEKFPQTRQLLCTFHVIAWLERQAGRLSTGTADHKDKAGGSSIVASGGIHACCDKLARHGEIDEAKRSIPYGVDESGVYVAYWKEFGCISHDQLILMERIIAVKNTLRDVGSTLDWIEDVNWKEGGLTAIGGPFNDEHMLSKAERKGAVMSMPLCTKYLNTEATSGASLLVYRQDMWLNSTCMITAMMYMQRAYECVGIVNPAFYHSKSSVDKIRLASAFRPFDSTKRRVIGVLNVAGLHWVVYYIDRDAHVCYTFDPLQGKVSKMTSAIREIIEP</sequence>
<feature type="compositionally biased region" description="Basic residues" evidence="1">
    <location>
        <begin position="123"/>
        <end position="142"/>
    </location>
</feature>